<proteinExistence type="predicted"/>
<keyword evidence="2" id="KW-1185">Reference proteome</keyword>
<organism evidence="1 2">
    <name type="scientific">Hymenobacter negativus</name>
    <dbReference type="NCBI Taxonomy" id="2795026"/>
    <lineage>
        <taxon>Bacteria</taxon>
        <taxon>Pseudomonadati</taxon>
        <taxon>Bacteroidota</taxon>
        <taxon>Cytophagia</taxon>
        <taxon>Cytophagales</taxon>
        <taxon>Hymenobacteraceae</taxon>
        <taxon>Hymenobacter</taxon>
    </lineage>
</organism>
<sequence length="62" mass="6560">MDDNLTKILLAVVALLAAGAVITFKVIQNRNTHNSGRINDVTQKNIRAGGDVAGGDINKNTK</sequence>
<dbReference type="EMBL" id="JAEDAE010000002">
    <property type="protein sequence ID" value="MBH8557909.1"/>
    <property type="molecule type" value="Genomic_DNA"/>
</dbReference>
<dbReference type="RefSeq" id="WP_198075011.1">
    <property type="nucleotide sequence ID" value="NZ_JAEDAE010000002.1"/>
</dbReference>
<name>A0ABS0Q5H1_9BACT</name>
<accession>A0ABS0Q5H1</accession>
<evidence type="ECO:0008006" key="3">
    <source>
        <dbReference type="Google" id="ProtNLM"/>
    </source>
</evidence>
<evidence type="ECO:0000313" key="2">
    <source>
        <dbReference type="Proteomes" id="UP000625631"/>
    </source>
</evidence>
<comment type="caution">
    <text evidence="1">The sequence shown here is derived from an EMBL/GenBank/DDBJ whole genome shotgun (WGS) entry which is preliminary data.</text>
</comment>
<protein>
    <recommendedName>
        <fullName evidence="3">YtxH domain-containing protein</fullName>
    </recommendedName>
</protein>
<reference evidence="1 2" key="1">
    <citation type="submission" date="2020-12" db="EMBL/GenBank/DDBJ databases">
        <title>Hymenobacter sp.</title>
        <authorList>
            <person name="Kim M.K."/>
        </authorList>
    </citation>
    <scope>NUCLEOTIDE SEQUENCE [LARGE SCALE GENOMIC DNA]</scope>
    <source>
        <strain evidence="1 2">BT442</strain>
    </source>
</reference>
<dbReference type="Proteomes" id="UP000625631">
    <property type="component" value="Unassembled WGS sequence"/>
</dbReference>
<gene>
    <name evidence="1" type="ORF">I7X13_07615</name>
</gene>
<evidence type="ECO:0000313" key="1">
    <source>
        <dbReference type="EMBL" id="MBH8557909.1"/>
    </source>
</evidence>